<sequence length="663" mass="74068">MMASRRKVLREVDKYLAGIDFGLDSSDAATGEVAMDLGEDASTDCSCGEFVGMDHLIESVVNNDGLYKLLVDEDFVHDQLFGESYDDSDDDDCEAVDGADEAGTDNGDGTGVGQGCSVISELWKIYLLFCLPQRAVTMILQLLLRLGHDVPANFKQLKKSNMSHSTVGKEAMPGGNFAYLSISKSIPIALKLMSVKLRSETDNFLDLKVNIDGLPLWKSSKTEFWPILIQFSSVGRPVSRVYPVGLYCGVGKPPIEPFLRKLINEIKVLKSVGMMVQNGRVKLGNVAFICDAVARAYFQCIASHTAHRGCGFCRSVGRTLLSRVVYSTVPGEPRTDEDYSALRENNQSSLSPLHEITGLLTGFPLDYQHAAILGITRRIFSWMFSLVKGFRIRGRVTADQLTRLSDLSHSLAKYIPSEFQRRPRRFDTELVNFKATEYRLHLLYLGPFLFKDILSGLYYDHFMLLHFSIYVFCSPRFRHLRDHAAHCIQTFVSQVPVLYGEHAVSYNFHAILHLAECVKQFGELDNFSTFPFEAYLNVLKSRTKKTRFFFEHALSQLQFMQTLSSPSCADLAFRSTAPNNCAMVGTRVLLITSTHDDGSVTGHSLKFSRDLYKYPYPSSTLGIGYYIVRCHATSVTVHPTGKAICIPTENGFVIIPYASNTSP</sequence>
<dbReference type="STRING" id="282301.A0A267FJI7"/>
<evidence type="ECO:0000313" key="2">
    <source>
        <dbReference type="EMBL" id="PAA73317.1"/>
    </source>
</evidence>
<organism evidence="2 3">
    <name type="scientific">Macrostomum lignano</name>
    <dbReference type="NCBI Taxonomy" id="282301"/>
    <lineage>
        <taxon>Eukaryota</taxon>
        <taxon>Metazoa</taxon>
        <taxon>Spiralia</taxon>
        <taxon>Lophotrochozoa</taxon>
        <taxon>Platyhelminthes</taxon>
        <taxon>Rhabditophora</taxon>
        <taxon>Macrostomorpha</taxon>
        <taxon>Macrostomida</taxon>
        <taxon>Macrostomidae</taxon>
        <taxon>Macrostomum</taxon>
    </lineage>
</organism>
<proteinExistence type="predicted"/>
<dbReference type="Proteomes" id="UP000215902">
    <property type="component" value="Unassembled WGS sequence"/>
</dbReference>
<dbReference type="AlphaFoldDB" id="A0A267FJI7"/>
<protein>
    <recommendedName>
        <fullName evidence="4">DUF4218 domain-containing protein</fullName>
    </recommendedName>
</protein>
<comment type="caution">
    <text evidence="2">The sequence shown here is derived from an EMBL/GenBank/DDBJ whole genome shotgun (WGS) entry which is preliminary data.</text>
</comment>
<keyword evidence="3" id="KW-1185">Reference proteome</keyword>
<accession>A0A267FJI7</accession>
<feature type="compositionally biased region" description="Acidic residues" evidence="1">
    <location>
        <begin position="86"/>
        <end position="103"/>
    </location>
</feature>
<dbReference type="EMBL" id="NIVC01001020">
    <property type="protein sequence ID" value="PAA73317.1"/>
    <property type="molecule type" value="Genomic_DNA"/>
</dbReference>
<dbReference type="PANTHER" id="PTHR33053:SF25">
    <property type="entry name" value="TRANSPOSASE DOMAIN-CONTAINING PROTEIN"/>
    <property type="match status" value="1"/>
</dbReference>
<gene>
    <name evidence="2" type="ORF">BOX15_Mlig024569g1</name>
</gene>
<name>A0A267FJI7_9PLAT</name>
<evidence type="ECO:0000313" key="3">
    <source>
        <dbReference type="Proteomes" id="UP000215902"/>
    </source>
</evidence>
<evidence type="ECO:0008006" key="4">
    <source>
        <dbReference type="Google" id="ProtNLM"/>
    </source>
</evidence>
<dbReference type="PANTHER" id="PTHR33053">
    <property type="entry name" value="PROTEIN, PUTATIVE-RELATED"/>
    <property type="match status" value="1"/>
</dbReference>
<dbReference type="OrthoDB" id="8067290at2759"/>
<evidence type="ECO:0000256" key="1">
    <source>
        <dbReference type="SAM" id="MobiDB-lite"/>
    </source>
</evidence>
<feature type="region of interest" description="Disordered" evidence="1">
    <location>
        <begin position="86"/>
        <end position="107"/>
    </location>
</feature>
<reference evidence="2 3" key="1">
    <citation type="submission" date="2017-06" db="EMBL/GenBank/DDBJ databases">
        <title>A platform for efficient transgenesis in Macrostomum lignano, a flatworm model organism for stem cell research.</title>
        <authorList>
            <person name="Berezikov E."/>
        </authorList>
    </citation>
    <scope>NUCLEOTIDE SEQUENCE [LARGE SCALE GENOMIC DNA]</scope>
    <source>
        <strain evidence="2">DV1</strain>
        <tissue evidence="2">Whole organism</tissue>
    </source>
</reference>